<accession>V6MMM5</accession>
<evidence type="ECO:0000256" key="1">
    <source>
        <dbReference type="SAM" id="Phobius"/>
    </source>
</evidence>
<keyword evidence="1" id="KW-1133">Transmembrane helix</keyword>
<sequence length="149" mass="16747">MKNCLKFGEDQMRIFTPFITRLLVSIASIANYYALLLSAYLITPFGSVLLINTWIIPLIALILAGITFFLLHRAKLKGQATLLLGISITHLLLFLFIVYFIVDTFINPHGIWIYKTANETTMLCGEQVETGCTETRSGIARKRSCTIDV</sequence>
<feature type="transmembrane region" description="Helical" evidence="1">
    <location>
        <begin position="48"/>
        <end position="70"/>
    </location>
</feature>
<keyword evidence="3" id="KW-1185">Reference proteome</keyword>
<proteinExistence type="predicted"/>
<reference evidence="2 3" key="1">
    <citation type="journal article" date="2014" name="Genome Announc.">
        <title>Draft Genome Sequence of Brevibacillus panacihumi Strain W25, a Halotolerant Hydrocarbon-Degrading Bacterium.</title>
        <authorList>
            <person name="Wang X."/>
            <person name="Jin D."/>
            <person name="Zhou L."/>
            <person name="Wu L."/>
            <person name="An W."/>
            <person name="Chen Y."/>
            <person name="Zhao L."/>
        </authorList>
    </citation>
    <scope>NUCLEOTIDE SEQUENCE [LARGE SCALE GENOMIC DNA]</scope>
    <source>
        <strain evidence="2 3">W25</strain>
    </source>
</reference>
<feature type="transmembrane region" description="Helical" evidence="1">
    <location>
        <begin position="82"/>
        <end position="102"/>
    </location>
</feature>
<protein>
    <submittedName>
        <fullName evidence="2">Uncharacterized protein</fullName>
    </submittedName>
</protein>
<keyword evidence="1" id="KW-0812">Transmembrane</keyword>
<dbReference type="RefSeq" id="WP_023554540.1">
    <property type="nucleotide sequence ID" value="NZ_KI629782.1"/>
</dbReference>
<dbReference type="AlphaFoldDB" id="V6MMM5"/>
<evidence type="ECO:0000313" key="3">
    <source>
        <dbReference type="Proteomes" id="UP000017973"/>
    </source>
</evidence>
<dbReference type="HOGENOM" id="CLU_1746177_0_0_9"/>
<organism evidence="2 3">
    <name type="scientific">Brevibacillus panacihumi W25</name>
    <dbReference type="NCBI Taxonomy" id="1408254"/>
    <lineage>
        <taxon>Bacteria</taxon>
        <taxon>Bacillati</taxon>
        <taxon>Bacillota</taxon>
        <taxon>Bacilli</taxon>
        <taxon>Bacillales</taxon>
        <taxon>Paenibacillaceae</taxon>
        <taxon>Brevibacillus</taxon>
    </lineage>
</organism>
<gene>
    <name evidence="2" type="ORF">T458_02270</name>
</gene>
<comment type="caution">
    <text evidence="2">The sequence shown here is derived from an EMBL/GenBank/DDBJ whole genome shotgun (WGS) entry which is preliminary data.</text>
</comment>
<evidence type="ECO:0000313" key="2">
    <source>
        <dbReference type="EMBL" id="EST56748.1"/>
    </source>
</evidence>
<feature type="transmembrane region" description="Helical" evidence="1">
    <location>
        <begin position="21"/>
        <end position="42"/>
    </location>
</feature>
<dbReference type="Proteomes" id="UP000017973">
    <property type="component" value="Unassembled WGS sequence"/>
</dbReference>
<dbReference type="STRING" id="1408254.T458_02270"/>
<dbReference type="EMBL" id="AYJU01000001">
    <property type="protein sequence ID" value="EST56748.1"/>
    <property type="molecule type" value="Genomic_DNA"/>
</dbReference>
<name>V6MMM5_9BACL</name>
<keyword evidence="1" id="KW-0472">Membrane</keyword>